<dbReference type="RefSeq" id="WP_148306143.1">
    <property type="nucleotide sequence ID" value="NZ_CP007128.1"/>
</dbReference>
<proteinExistence type="predicted"/>
<reference evidence="2 3" key="1">
    <citation type="journal article" date="2014" name="Genome Announc.">
        <title>Genome Sequence and Methylome of Soil Bacterium Gemmatirosa kalamazoonensis KBS708T, a Member of the Rarely Cultivated Gemmatimonadetes Phylum.</title>
        <authorList>
            <person name="Debruyn J.M."/>
            <person name="Radosevich M."/>
            <person name="Wommack K.E."/>
            <person name="Polson S.W."/>
            <person name="Hauser L.J."/>
            <person name="Fawaz M.N."/>
            <person name="Korlach J."/>
            <person name="Tsai Y.C."/>
        </authorList>
    </citation>
    <scope>NUCLEOTIDE SEQUENCE [LARGE SCALE GENOMIC DNA]</scope>
    <source>
        <strain evidence="2 3">KBS708</strain>
    </source>
</reference>
<accession>W0RG27</accession>
<organism evidence="2 3">
    <name type="scientific">Gemmatirosa kalamazoonensis</name>
    <dbReference type="NCBI Taxonomy" id="861299"/>
    <lineage>
        <taxon>Bacteria</taxon>
        <taxon>Pseudomonadati</taxon>
        <taxon>Gemmatimonadota</taxon>
        <taxon>Gemmatimonadia</taxon>
        <taxon>Gemmatimonadales</taxon>
        <taxon>Gemmatimonadaceae</taxon>
        <taxon>Gemmatirosa</taxon>
    </lineage>
</organism>
<evidence type="ECO:0000313" key="2">
    <source>
        <dbReference type="EMBL" id="AHG88348.1"/>
    </source>
</evidence>
<dbReference type="Proteomes" id="UP000019151">
    <property type="component" value="Chromosome"/>
</dbReference>
<keyword evidence="1" id="KW-0732">Signal</keyword>
<keyword evidence="3" id="KW-1185">Reference proteome</keyword>
<gene>
    <name evidence="2" type="ORF">J421_0811</name>
</gene>
<name>W0RG27_9BACT</name>
<dbReference type="STRING" id="861299.J421_0811"/>
<dbReference type="EMBL" id="CP007128">
    <property type="protein sequence ID" value="AHG88348.1"/>
    <property type="molecule type" value="Genomic_DNA"/>
</dbReference>
<feature type="signal peptide" evidence="1">
    <location>
        <begin position="1"/>
        <end position="25"/>
    </location>
</feature>
<dbReference type="PROSITE" id="PS51257">
    <property type="entry name" value="PROKAR_LIPOPROTEIN"/>
    <property type="match status" value="1"/>
</dbReference>
<evidence type="ECO:0000313" key="3">
    <source>
        <dbReference type="Proteomes" id="UP000019151"/>
    </source>
</evidence>
<dbReference type="AlphaFoldDB" id="W0RG27"/>
<feature type="chain" id="PRO_5004794064" description="Lipoprotein" evidence="1">
    <location>
        <begin position="26"/>
        <end position="145"/>
    </location>
</feature>
<dbReference type="HOGENOM" id="CLU_1784065_0_0_0"/>
<protein>
    <recommendedName>
        <fullName evidence="4">Lipoprotein</fullName>
    </recommendedName>
</protein>
<sequence>MSRVSRRLVLALVVLVAACSRHRPAVSPLAPAAQPARGVVVDTVAEYVGFYRWPFEHSEFVACGTTPSDRPWWVVPTADAMRQRDSLAAIVTPDAKGPVFVRVRGIAGARMPAGAGHMGGSTRYFRLFEVLDMRKADGASCPVKA</sequence>
<evidence type="ECO:0008006" key="4">
    <source>
        <dbReference type="Google" id="ProtNLM"/>
    </source>
</evidence>
<evidence type="ECO:0000256" key="1">
    <source>
        <dbReference type="SAM" id="SignalP"/>
    </source>
</evidence>
<dbReference type="InParanoid" id="W0RG27"/>
<dbReference type="KEGG" id="gba:J421_0811"/>